<gene>
    <name evidence="2" type="ORF">ACFPM3_02180</name>
</gene>
<organism evidence="2 3">
    <name type="scientific">Streptomyces coeruleoprunus</name>
    <dbReference type="NCBI Taxonomy" id="285563"/>
    <lineage>
        <taxon>Bacteria</taxon>
        <taxon>Bacillati</taxon>
        <taxon>Actinomycetota</taxon>
        <taxon>Actinomycetes</taxon>
        <taxon>Kitasatosporales</taxon>
        <taxon>Streptomycetaceae</taxon>
        <taxon>Streptomyces</taxon>
    </lineage>
</organism>
<keyword evidence="1" id="KW-0812">Transmembrane</keyword>
<feature type="transmembrane region" description="Helical" evidence="1">
    <location>
        <begin position="59"/>
        <end position="79"/>
    </location>
</feature>
<sequence>MTPTHRRRAAARWSVAVLLGLGALTYSAWLLEPALNTGLDPVQSYVSELAATDQPMGRFFRATDLLSGVLILVAALGALVALERRFWAVTGWLALALFGAATAADSQLPLSCAPTADTACVAREDAGLVPFTHDAHAVSSSLAMAGAVAGVVALTLAARRYRWWEPLARTGPALVVLELAATVWTLAAVAAFEAERGHGALGAGQRLQLLLIAVWLVLLAVSLVKAPPETARHEEGRP</sequence>
<proteinExistence type="predicted"/>
<comment type="caution">
    <text evidence="2">The sequence shown here is derived from an EMBL/GenBank/DDBJ whole genome shotgun (WGS) entry which is preliminary data.</text>
</comment>
<keyword evidence="1" id="KW-1133">Transmembrane helix</keyword>
<dbReference type="Pfam" id="PF06197">
    <property type="entry name" value="DUF998"/>
    <property type="match status" value="1"/>
</dbReference>
<dbReference type="InterPro" id="IPR009339">
    <property type="entry name" value="DUF998"/>
</dbReference>
<accession>A0ABV9X664</accession>
<evidence type="ECO:0000256" key="1">
    <source>
        <dbReference type="SAM" id="Phobius"/>
    </source>
</evidence>
<feature type="transmembrane region" description="Helical" evidence="1">
    <location>
        <begin position="137"/>
        <end position="158"/>
    </location>
</feature>
<feature type="transmembrane region" description="Helical" evidence="1">
    <location>
        <begin position="170"/>
        <end position="192"/>
    </location>
</feature>
<reference evidence="3" key="1">
    <citation type="journal article" date="2019" name="Int. J. Syst. Evol. Microbiol.">
        <title>The Global Catalogue of Microorganisms (GCM) 10K type strain sequencing project: providing services to taxonomists for standard genome sequencing and annotation.</title>
        <authorList>
            <consortium name="The Broad Institute Genomics Platform"/>
            <consortium name="The Broad Institute Genome Sequencing Center for Infectious Disease"/>
            <person name="Wu L."/>
            <person name="Ma J."/>
        </authorList>
    </citation>
    <scope>NUCLEOTIDE SEQUENCE [LARGE SCALE GENOMIC DNA]</scope>
    <source>
        <strain evidence="3">CGMCC 4.1648</strain>
    </source>
</reference>
<protein>
    <submittedName>
        <fullName evidence="2">DUF998 domain-containing protein</fullName>
    </submittedName>
</protein>
<keyword evidence="3" id="KW-1185">Reference proteome</keyword>
<dbReference type="Proteomes" id="UP001595829">
    <property type="component" value="Unassembled WGS sequence"/>
</dbReference>
<keyword evidence="1" id="KW-0472">Membrane</keyword>
<feature type="transmembrane region" description="Helical" evidence="1">
    <location>
        <begin position="86"/>
        <end position="104"/>
    </location>
</feature>
<feature type="transmembrane region" description="Helical" evidence="1">
    <location>
        <begin position="207"/>
        <end position="224"/>
    </location>
</feature>
<dbReference type="RefSeq" id="WP_345691977.1">
    <property type="nucleotide sequence ID" value="NZ_BAABIT010000001.1"/>
</dbReference>
<dbReference type="EMBL" id="JBHSJD010000001">
    <property type="protein sequence ID" value="MFC5020956.1"/>
    <property type="molecule type" value="Genomic_DNA"/>
</dbReference>
<feature type="transmembrane region" description="Helical" evidence="1">
    <location>
        <begin position="12"/>
        <end position="31"/>
    </location>
</feature>
<name>A0ABV9X664_9ACTN</name>
<evidence type="ECO:0000313" key="2">
    <source>
        <dbReference type="EMBL" id="MFC5020956.1"/>
    </source>
</evidence>
<evidence type="ECO:0000313" key="3">
    <source>
        <dbReference type="Proteomes" id="UP001595829"/>
    </source>
</evidence>